<evidence type="ECO:0000256" key="1">
    <source>
        <dbReference type="SAM" id="Phobius"/>
    </source>
</evidence>
<feature type="transmembrane region" description="Helical" evidence="1">
    <location>
        <begin position="37"/>
        <end position="58"/>
    </location>
</feature>
<evidence type="ECO:0000313" key="2">
    <source>
        <dbReference type="EMBL" id="NLD25239.1"/>
    </source>
</evidence>
<sequence>MVNISRLLSTFGLASLDGNTDNIDSVLENKIKPGLNWIVAMAVVAAVAMIIVAGYNLITSNGDPEKIQKGTKGITAAIIGLVIAFSARIILVFILEKLGLQ</sequence>
<evidence type="ECO:0008006" key="4">
    <source>
        <dbReference type="Google" id="ProtNLM"/>
    </source>
</evidence>
<keyword evidence="1" id="KW-0812">Transmembrane</keyword>
<dbReference type="InterPro" id="IPR043993">
    <property type="entry name" value="T4SS_pilin"/>
</dbReference>
<feature type="transmembrane region" description="Helical" evidence="1">
    <location>
        <begin position="70"/>
        <end position="95"/>
    </location>
</feature>
<keyword evidence="1" id="KW-1133">Transmembrane helix</keyword>
<protein>
    <recommendedName>
        <fullName evidence="4">DUF4134 domain-containing protein</fullName>
    </recommendedName>
</protein>
<comment type="caution">
    <text evidence="2">The sequence shown here is derived from an EMBL/GenBank/DDBJ whole genome shotgun (WGS) entry which is preliminary data.</text>
</comment>
<organism evidence="2 3">
    <name type="scientific">Candidatus Dojkabacteria bacterium</name>
    <dbReference type="NCBI Taxonomy" id="2099670"/>
    <lineage>
        <taxon>Bacteria</taxon>
        <taxon>Candidatus Dojkabacteria</taxon>
    </lineage>
</organism>
<dbReference type="Proteomes" id="UP000545876">
    <property type="component" value="Unassembled WGS sequence"/>
</dbReference>
<reference evidence="2 3" key="1">
    <citation type="journal article" date="2020" name="Biotechnol. Biofuels">
        <title>New insights from the biogas microbiome by comprehensive genome-resolved metagenomics of nearly 1600 species originating from multiple anaerobic digesters.</title>
        <authorList>
            <person name="Campanaro S."/>
            <person name="Treu L."/>
            <person name="Rodriguez-R L.M."/>
            <person name="Kovalovszki A."/>
            <person name="Ziels R.M."/>
            <person name="Maus I."/>
            <person name="Zhu X."/>
            <person name="Kougias P.G."/>
            <person name="Basile A."/>
            <person name="Luo G."/>
            <person name="Schluter A."/>
            <person name="Konstantinidis K.T."/>
            <person name="Angelidaki I."/>
        </authorList>
    </citation>
    <scope>NUCLEOTIDE SEQUENCE [LARGE SCALE GENOMIC DNA]</scope>
    <source>
        <strain evidence="2">AS06rmzACSIP_65</strain>
    </source>
</reference>
<name>A0A847CZS7_9BACT</name>
<accession>A0A847CZS7</accession>
<gene>
    <name evidence="2" type="ORF">GX656_01180</name>
</gene>
<keyword evidence="1" id="KW-0472">Membrane</keyword>
<dbReference type="AlphaFoldDB" id="A0A847CZS7"/>
<dbReference type="EMBL" id="JAAZBX010000002">
    <property type="protein sequence ID" value="NLD25239.1"/>
    <property type="molecule type" value="Genomic_DNA"/>
</dbReference>
<proteinExistence type="predicted"/>
<dbReference type="Pfam" id="PF18895">
    <property type="entry name" value="T4SS_pilin"/>
    <property type="match status" value="1"/>
</dbReference>
<evidence type="ECO:0000313" key="3">
    <source>
        <dbReference type="Proteomes" id="UP000545876"/>
    </source>
</evidence>